<protein>
    <recommendedName>
        <fullName evidence="2">Zn(2)-C6 fungal-type domain-containing protein</fullName>
    </recommendedName>
</protein>
<keyword evidence="1" id="KW-0539">Nucleus</keyword>
<organism evidence="3 4">
    <name type="scientific">Lachnellula cervina</name>
    <dbReference type="NCBI Taxonomy" id="1316786"/>
    <lineage>
        <taxon>Eukaryota</taxon>
        <taxon>Fungi</taxon>
        <taxon>Dikarya</taxon>
        <taxon>Ascomycota</taxon>
        <taxon>Pezizomycotina</taxon>
        <taxon>Leotiomycetes</taxon>
        <taxon>Helotiales</taxon>
        <taxon>Lachnaceae</taxon>
        <taxon>Lachnellula</taxon>
    </lineage>
</organism>
<dbReference type="PROSITE" id="PS50048">
    <property type="entry name" value="ZN2_CY6_FUNGAL_2"/>
    <property type="match status" value="1"/>
</dbReference>
<keyword evidence="4" id="KW-1185">Reference proteome</keyword>
<dbReference type="InterPro" id="IPR001138">
    <property type="entry name" value="Zn2Cys6_DnaBD"/>
</dbReference>
<evidence type="ECO:0000313" key="4">
    <source>
        <dbReference type="Proteomes" id="UP000481288"/>
    </source>
</evidence>
<dbReference type="AlphaFoldDB" id="A0A7D8YMB0"/>
<dbReference type="OrthoDB" id="4314040at2759"/>
<dbReference type="Proteomes" id="UP000481288">
    <property type="component" value="Unassembled WGS sequence"/>
</dbReference>
<dbReference type="EMBL" id="QGMG01000622">
    <property type="protein sequence ID" value="TVY52375.1"/>
    <property type="molecule type" value="Genomic_DNA"/>
</dbReference>
<sequence length="478" mass="53250">MVGVRKSNRCDNCRTRKKKCDEKRPACSECIRSGWTCPGYKTTLPWRFIDEAPRLASQYAGRKYIYDSISSNLDEDQETNLKGVMVWKRTQIKSSIPRYHEINPLGPAFVYCLDSKVNGPLVSLRISGACFDFVPARLGHNVALDDAVSCICAIYCRRPSISYTADREIYQSYVKALSSLRGYLSDASLRLEAETLCASILLQMCEVRTASSMAGWELWVTDCKQLVVSTGRGDWGSLARGTSALLSSRGVQRYSSEFELAMLECQLPHVFGQSLKLKERCFLSSPEWQTLLQQGPVWPYHTTQASSLSLRTRLMTTLSNMPNLVSYHSKVDGDEMFHGSRKEQTDLLIGKAIMMLNGIKSWLALEAEPLFHLISSSSLGLQEYIGYPDLLVGIVDCVANTALVTIDRILRSLYNTKMASSVLMGESFGLSVEFDGPEVVAGWRSRAVSAFEYVKGESVIAAKPLDFGVRQIEAFGSN</sequence>
<evidence type="ECO:0000259" key="2">
    <source>
        <dbReference type="PROSITE" id="PS50048"/>
    </source>
</evidence>
<evidence type="ECO:0000313" key="3">
    <source>
        <dbReference type="EMBL" id="TVY52375.1"/>
    </source>
</evidence>
<dbReference type="GO" id="GO:0000981">
    <property type="term" value="F:DNA-binding transcription factor activity, RNA polymerase II-specific"/>
    <property type="evidence" value="ECO:0007669"/>
    <property type="project" value="InterPro"/>
</dbReference>
<gene>
    <name evidence="3" type="ORF">LCER1_G007602</name>
</gene>
<dbReference type="SMART" id="SM00066">
    <property type="entry name" value="GAL4"/>
    <property type="match status" value="1"/>
</dbReference>
<feature type="domain" description="Zn(2)-C6 fungal-type" evidence="2">
    <location>
        <begin position="9"/>
        <end position="37"/>
    </location>
</feature>
<comment type="caution">
    <text evidence="3">The sequence shown here is derived from an EMBL/GenBank/DDBJ whole genome shotgun (WGS) entry which is preliminary data.</text>
</comment>
<dbReference type="InterPro" id="IPR036864">
    <property type="entry name" value="Zn2-C6_fun-type_DNA-bd_sf"/>
</dbReference>
<dbReference type="CDD" id="cd00067">
    <property type="entry name" value="GAL4"/>
    <property type="match status" value="1"/>
</dbReference>
<accession>A0A7D8YMB0</accession>
<reference evidence="3 4" key="1">
    <citation type="submission" date="2018-05" db="EMBL/GenBank/DDBJ databases">
        <title>Whole genome sequencing for identification of molecular markers to develop diagnostic detection tools for the regulated plant pathogen Lachnellula willkommii.</title>
        <authorList>
            <person name="Giroux E."/>
            <person name="Bilodeau G."/>
        </authorList>
    </citation>
    <scope>NUCLEOTIDE SEQUENCE [LARGE SCALE GENOMIC DNA]</scope>
    <source>
        <strain evidence="3 4">CBS 625.97</strain>
    </source>
</reference>
<dbReference type="GO" id="GO:0008270">
    <property type="term" value="F:zinc ion binding"/>
    <property type="evidence" value="ECO:0007669"/>
    <property type="project" value="InterPro"/>
</dbReference>
<dbReference type="PANTHER" id="PTHR38111">
    <property type="entry name" value="ZN(2)-C6 FUNGAL-TYPE DOMAIN-CONTAINING PROTEIN-RELATED"/>
    <property type="match status" value="1"/>
</dbReference>
<dbReference type="SUPFAM" id="SSF57701">
    <property type="entry name" value="Zn2/Cys6 DNA-binding domain"/>
    <property type="match status" value="1"/>
</dbReference>
<dbReference type="Gene3D" id="4.10.240.10">
    <property type="entry name" value="Zn(2)-C6 fungal-type DNA-binding domain"/>
    <property type="match status" value="1"/>
</dbReference>
<evidence type="ECO:0000256" key="1">
    <source>
        <dbReference type="ARBA" id="ARBA00023242"/>
    </source>
</evidence>
<proteinExistence type="predicted"/>
<dbReference type="InterPro" id="IPR053178">
    <property type="entry name" value="Osmoadaptation_assoc"/>
</dbReference>
<dbReference type="Pfam" id="PF00172">
    <property type="entry name" value="Zn_clus"/>
    <property type="match status" value="1"/>
</dbReference>
<name>A0A7D8YMB0_9HELO</name>